<organism evidence="1">
    <name type="scientific">marine sediment metagenome</name>
    <dbReference type="NCBI Taxonomy" id="412755"/>
    <lineage>
        <taxon>unclassified sequences</taxon>
        <taxon>metagenomes</taxon>
        <taxon>ecological metagenomes</taxon>
    </lineage>
</organism>
<name>A0A0F9UEL8_9ZZZZ</name>
<dbReference type="AlphaFoldDB" id="A0A0F9UEL8"/>
<comment type="caution">
    <text evidence="1">The sequence shown here is derived from an EMBL/GenBank/DDBJ whole genome shotgun (WGS) entry which is preliminary data.</text>
</comment>
<accession>A0A0F9UEL8</accession>
<sequence>MFNTMLRQVISLLWEIRPGLDDKDAETLSATVKMLCRYLSSDLRDRLSKPPAHSPKEAATFLSNITLSMAIDLLCMIRPDLAEGDEKALTNLVEVLRRNHRERHTKEAT</sequence>
<gene>
    <name evidence="1" type="ORF">LCGC14_0275840</name>
</gene>
<evidence type="ECO:0000313" key="1">
    <source>
        <dbReference type="EMBL" id="KKN85777.1"/>
    </source>
</evidence>
<proteinExistence type="predicted"/>
<dbReference type="EMBL" id="LAZR01000155">
    <property type="protein sequence ID" value="KKN85777.1"/>
    <property type="molecule type" value="Genomic_DNA"/>
</dbReference>
<reference evidence="1" key="1">
    <citation type="journal article" date="2015" name="Nature">
        <title>Complex archaea that bridge the gap between prokaryotes and eukaryotes.</title>
        <authorList>
            <person name="Spang A."/>
            <person name="Saw J.H."/>
            <person name="Jorgensen S.L."/>
            <person name="Zaremba-Niedzwiedzka K."/>
            <person name="Martijn J."/>
            <person name="Lind A.E."/>
            <person name="van Eijk R."/>
            <person name="Schleper C."/>
            <person name="Guy L."/>
            <person name="Ettema T.J."/>
        </authorList>
    </citation>
    <scope>NUCLEOTIDE SEQUENCE</scope>
</reference>
<protein>
    <submittedName>
        <fullName evidence="1">Uncharacterized protein</fullName>
    </submittedName>
</protein>